<sequence>MPRAQYWRTVALDADTDSDEQLHMQLHVESSGLDSPELDPLLRAVADDELANVIVTPPGLEWLYHPYDGGADVILPTREQRDALKLEYRSWLSNHPAWL</sequence>
<name>A0A919MGY7_9ACTN</name>
<evidence type="ECO:0000313" key="2">
    <source>
        <dbReference type="EMBL" id="GID70731.1"/>
    </source>
</evidence>
<dbReference type="InterPro" id="IPR024976">
    <property type="entry name" value="DUF3885"/>
</dbReference>
<dbReference type="AlphaFoldDB" id="A0A919MGY7"/>
<evidence type="ECO:0000313" key="3">
    <source>
        <dbReference type="Proteomes" id="UP000619479"/>
    </source>
</evidence>
<reference evidence="2" key="1">
    <citation type="submission" date="2021-01" db="EMBL/GenBank/DDBJ databases">
        <title>Whole genome shotgun sequence of Actinoplanes cyaneus NBRC 14990.</title>
        <authorList>
            <person name="Komaki H."/>
            <person name="Tamura T."/>
        </authorList>
    </citation>
    <scope>NUCLEOTIDE SEQUENCE</scope>
    <source>
        <strain evidence="2">NBRC 14990</strain>
    </source>
</reference>
<evidence type="ECO:0000259" key="1">
    <source>
        <dbReference type="Pfam" id="PF13021"/>
    </source>
</evidence>
<dbReference type="Pfam" id="PF13021">
    <property type="entry name" value="DUF3885"/>
    <property type="match status" value="1"/>
</dbReference>
<feature type="domain" description="DUF3885" evidence="1">
    <location>
        <begin position="3"/>
        <end position="96"/>
    </location>
</feature>
<dbReference type="EMBL" id="BOMH01000081">
    <property type="protein sequence ID" value="GID70731.1"/>
    <property type="molecule type" value="Genomic_DNA"/>
</dbReference>
<gene>
    <name evidence="2" type="ORF">Acy02nite_86120</name>
</gene>
<keyword evidence="3" id="KW-1185">Reference proteome</keyword>
<accession>A0A919MGY7</accession>
<proteinExistence type="predicted"/>
<organism evidence="2 3">
    <name type="scientific">Actinoplanes cyaneus</name>
    <dbReference type="NCBI Taxonomy" id="52696"/>
    <lineage>
        <taxon>Bacteria</taxon>
        <taxon>Bacillati</taxon>
        <taxon>Actinomycetota</taxon>
        <taxon>Actinomycetes</taxon>
        <taxon>Micromonosporales</taxon>
        <taxon>Micromonosporaceae</taxon>
        <taxon>Actinoplanes</taxon>
    </lineage>
</organism>
<protein>
    <recommendedName>
        <fullName evidence="1">DUF3885 domain-containing protein</fullName>
    </recommendedName>
</protein>
<dbReference type="Proteomes" id="UP000619479">
    <property type="component" value="Unassembled WGS sequence"/>
</dbReference>
<comment type="caution">
    <text evidence="2">The sequence shown here is derived from an EMBL/GenBank/DDBJ whole genome shotgun (WGS) entry which is preliminary data.</text>
</comment>